<dbReference type="EMBL" id="CM003373">
    <property type="protein sequence ID" value="KOM37876.1"/>
    <property type="molecule type" value="Genomic_DNA"/>
</dbReference>
<dbReference type="Proteomes" id="UP000053144">
    <property type="component" value="Chromosome 3"/>
</dbReference>
<name>A0A0L9U515_PHAAN</name>
<reference evidence="3" key="1">
    <citation type="journal article" date="2015" name="Proc. Natl. Acad. Sci. U.S.A.">
        <title>Genome sequencing of adzuki bean (Vigna angularis) provides insight into high starch and low fat accumulation and domestication.</title>
        <authorList>
            <person name="Yang K."/>
            <person name="Tian Z."/>
            <person name="Chen C."/>
            <person name="Luo L."/>
            <person name="Zhao B."/>
            <person name="Wang Z."/>
            <person name="Yu L."/>
            <person name="Li Y."/>
            <person name="Sun Y."/>
            <person name="Li W."/>
            <person name="Chen Y."/>
            <person name="Li Y."/>
            <person name="Zhang Y."/>
            <person name="Ai D."/>
            <person name="Zhao J."/>
            <person name="Shang C."/>
            <person name="Ma Y."/>
            <person name="Wu B."/>
            <person name="Wang M."/>
            <person name="Gao L."/>
            <person name="Sun D."/>
            <person name="Zhang P."/>
            <person name="Guo F."/>
            <person name="Wang W."/>
            <person name="Li Y."/>
            <person name="Wang J."/>
            <person name="Varshney R.K."/>
            <person name="Wang J."/>
            <person name="Ling H.Q."/>
            <person name="Wan P."/>
        </authorList>
    </citation>
    <scope>NUCLEOTIDE SEQUENCE</scope>
    <source>
        <strain evidence="3">cv. Jingnong 6</strain>
    </source>
</reference>
<evidence type="ECO:0000313" key="3">
    <source>
        <dbReference type="Proteomes" id="UP000053144"/>
    </source>
</evidence>
<accession>A0A0L9U515</accession>
<gene>
    <name evidence="2" type="ORF">LR48_Vigan03g125800</name>
</gene>
<feature type="chain" id="PRO_5005595374" evidence="1">
    <location>
        <begin position="26"/>
        <end position="85"/>
    </location>
</feature>
<dbReference type="Gramene" id="KOM37876">
    <property type="protein sequence ID" value="KOM37876"/>
    <property type="gene ID" value="LR48_Vigan03g125800"/>
</dbReference>
<protein>
    <submittedName>
        <fullName evidence="2">Uncharacterized protein</fullName>
    </submittedName>
</protein>
<dbReference type="AlphaFoldDB" id="A0A0L9U515"/>
<feature type="signal peptide" evidence="1">
    <location>
        <begin position="1"/>
        <end position="25"/>
    </location>
</feature>
<evidence type="ECO:0000256" key="1">
    <source>
        <dbReference type="SAM" id="SignalP"/>
    </source>
</evidence>
<proteinExistence type="predicted"/>
<keyword evidence="1" id="KW-0732">Signal</keyword>
<organism evidence="2 3">
    <name type="scientific">Phaseolus angularis</name>
    <name type="common">Azuki bean</name>
    <name type="synonym">Vigna angularis</name>
    <dbReference type="NCBI Taxonomy" id="3914"/>
    <lineage>
        <taxon>Eukaryota</taxon>
        <taxon>Viridiplantae</taxon>
        <taxon>Streptophyta</taxon>
        <taxon>Embryophyta</taxon>
        <taxon>Tracheophyta</taxon>
        <taxon>Spermatophyta</taxon>
        <taxon>Magnoliopsida</taxon>
        <taxon>eudicotyledons</taxon>
        <taxon>Gunneridae</taxon>
        <taxon>Pentapetalae</taxon>
        <taxon>rosids</taxon>
        <taxon>fabids</taxon>
        <taxon>Fabales</taxon>
        <taxon>Fabaceae</taxon>
        <taxon>Papilionoideae</taxon>
        <taxon>50 kb inversion clade</taxon>
        <taxon>NPAAA clade</taxon>
        <taxon>indigoferoid/millettioid clade</taxon>
        <taxon>Phaseoleae</taxon>
        <taxon>Vigna</taxon>
    </lineage>
</organism>
<sequence length="85" mass="9571">MNTKTTFFFCFLCALLLIYTMLTQPSKHATIAVEGIPVAMIIRVDVSRGRRAAERNLGRRNGSEGRTLRAFGLVLAFSFVKTVRY</sequence>
<evidence type="ECO:0000313" key="2">
    <source>
        <dbReference type="EMBL" id="KOM37876.1"/>
    </source>
</evidence>